<keyword evidence="7" id="KW-1185">Reference proteome</keyword>
<dbReference type="PANTHER" id="PTHR37306">
    <property type="entry name" value="COLICIN V PRODUCTION PROTEIN"/>
    <property type="match status" value="1"/>
</dbReference>
<evidence type="ECO:0000256" key="3">
    <source>
        <dbReference type="ARBA" id="ARBA00022989"/>
    </source>
</evidence>
<dbReference type="PANTHER" id="PTHR37306:SF1">
    <property type="entry name" value="COLICIN V PRODUCTION PROTEIN"/>
    <property type="match status" value="1"/>
</dbReference>
<comment type="subcellular location">
    <subcellularLocation>
        <location evidence="1">Membrane</location>
        <topology evidence="1">Multi-pass membrane protein</topology>
    </subcellularLocation>
</comment>
<dbReference type="InterPro" id="IPR003825">
    <property type="entry name" value="Colicin-V_CvpA"/>
</dbReference>
<reference evidence="6 7" key="1">
    <citation type="submission" date="2019-08" db="EMBL/GenBank/DDBJ databases">
        <title>In-depth cultivation of the pig gut microbiome towards novel bacterial diversity and tailored functional studies.</title>
        <authorList>
            <person name="Wylensek D."/>
            <person name="Hitch T.C.A."/>
            <person name="Clavel T."/>
        </authorList>
    </citation>
    <scope>NUCLEOTIDE SEQUENCE [LARGE SCALE GENOMIC DNA]</scope>
    <source>
        <strain evidence="6 7">SM-530-WT-4B</strain>
    </source>
</reference>
<evidence type="ECO:0000256" key="1">
    <source>
        <dbReference type="ARBA" id="ARBA00004141"/>
    </source>
</evidence>
<evidence type="ECO:0000313" key="7">
    <source>
        <dbReference type="Proteomes" id="UP000473699"/>
    </source>
</evidence>
<evidence type="ECO:0000256" key="2">
    <source>
        <dbReference type="ARBA" id="ARBA00022692"/>
    </source>
</evidence>
<dbReference type="GO" id="GO:0009403">
    <property type="term" value="P:toxin biosynthetic process"/>
    <property type="evidence" value="ECO:0007669"/>
    <property type="project" value="InterPro"/>
</dbReference>
<dbReference type="AlphaFoldDB" id="A0A6L5Y8C2"/>
<dbReference type="Pfam" id="PF02674">
    <property type="entry name" value="Colicin_V"/>
    <property type="match status" value="1"/>
</dbReference>
<accession>A0A6L5Y8C2</accession>
<organism evidence="6 7">
    <name type="scientific">Pyramidobacter porci</name>
    <dbReference type="NCBI Taxonomy" id="2605789"/>
    <lineage>
        <taxon>Bacteria</taxon>
        <taxon>Thermotogati</taxon>
        <taxon>Synergistota</taxon>
        <taxon>Synergistia</taxon>
        <taxon>Synergistales</taxon>
        <taxon>Dethiosulfovibrionaceae</taxon>
        <taxon>Pyramidobacter</taxon>
    </lineage>
</organism>
<evidence type="ECO:0000256" key="5">
    <source>
        <dbReference type="SAM" id="Phobius"/>
    </source>
</evidence>
<keyword evidence="3 5" id="KW-1133">Transmembrane helix</keyword>
<keyword evidence="2 5" id="KW-0812">Transmembrane</keyword>
<sequence length="167" mass="17921">MTLVDGFDLCMLLIVVFFAVKGIFRGFSGEIFSLAGIIGGVYFGFKYADPVDAALRNLFGSLNASVSRMIAIALVFFAVCIVCALIGKLFRALLSMVSLSALDRLCGFLVGGVKGAAIVILVVVTLQHAERFLPGVELRNSRTVLLVNAVLPDIKDSLDAFFPKQIV</sequence>
<feature type="transmembrane region" description="Helical" evidence="5">
    <location>
        <begin position="105"/>
        <end position="126"/>
    </location>
</feature>
<evidence type="ECO:0000313" key="6">
    <source>
        <dbReference type="EMBL" id="MST54476.1"/>
    </source>
</evidence>
<name>A0A6L5Y8C2_9BACT</name>
<feature type="transmembrane region" description="Helical" evidence="5">
    <location>
        <begin position="68"/>
        <end position="93"/>
    </location>
</feature>
<dbReference type="Proteomes" id="UP000473699">
    <property type="component" value="Unassembled WGS sequence"/>
</dbReference>
<keyword evidence="4 5" id="KW-0472">Membrane</keyword>
<gene>
    <name evidence="6" type="ORF">FYJ74_00170</name>
</gene>
<dbReference type="RefSeq" id="WP_154527620.1">
    <property type="nucleotide sequence ID" value="NZ_VUNH01000001.1"/>
</dbReference>
<comment type="caution">
    <text evidence="6">The sequence shown here is derived from an EMBL/GenBank/DDBJ whole genome shotgun (WGS) entry which is preliminary data.</text>
</comment>
<dbReference type="EMBL" id="VUNH01000001">
    <property type="protein sequence ID" value="MST54476.1"/>
    <property type="molecule type" value="Genomic_DNA"/>
</dbReference>
<dbReference type="GO" id="GO:0016020">
    <property type="term" value="C:membrane"/>
    <property type="evidence" value="ECO:0007669"/>
    <property type="project" value="UniProtKB-SubCell"/>
</dbReference>
<evidence type="ECO:0000256" key="4">
    <source>
        <dbReference type="ARBA" id="ARBA00023136"/>
    </source>
</evidence>
<feature type="transmembrane region" description="Helical" evidence="5">
    <location>
        <begin position="6"/>
        <end position="24"/>
    </location>
</feature>
<proteinExistence type="predicted"/>
<protein>
    <submittedName>
        <fullName evidence="6">CvpA family protein</fullName>
    </submittedName>
</protein>